<dbReference type="AlphaFoldDB" id="A0ABD3G6Y0"/>
<dbReference type="EMBL" id="JBIMZQ010000001">
    <property type="protein sequence ID" value="KAL3674204.1"/>
    <property type="molecule type" value="Genomic_DNA"/>
</dbReference>
<dbReference type="Proteomes" id="UP001632037">
    <property type="component" value="Unassembled WGS sequence"/>
</dbReference>
<organism evidence="2 3">
    <name type="scientific">Phytophthora oleae</name>
    <dbReference type="NCBI Taxonomy" id="2107226"/>
    <lineage>
        <taxon>Eukaryota</taxon>
        <taxon>Sar</taxon>
        <taxon>Stramenopiles</taxon>
        <taxon>Oomycota</taxon>
        <taxon>Peronosporomycetes</taxon>
        <taxon>Peronosporales</taxon>
        <taxon>Peronosporaceae</taxon>
        <taxon>Phytophthora</taxon>
    </lineage>
</organism>
<gene>
    <name evidence="2" type="ORF">V7S43_000164</name>
</gene>
<feature type="coiled-coil region" evidence="1">
    <location>
        <begin position="28"/>
        <end position="69"/>
    </location>
</feature>
<reference evidence="2 3" key="1">
    <citation type="submission" date="2024-09" db="EMBL/GenBank/DDBJ databases">
        <title>Genome sequencing and assembly of Phytophthora oleae, isolate VK10A, causative agent of rot of olive drupes.</title>
        <authorList>
            <person name="Conti Taguali S."/>
            <person name="Riolo M."/>
            <person name="La Spada F."/>
            <person name="Cacciola S.O."/>
            <person name="Dionisio G."/>
        </authorList>
    </citation>
    <scope>NUCLEOTIDE SEQUENCE [LARGE SCALE GENOMIC DNA]</scope>
    <source>
        <strain evidence="2 3">VK10A</strain>
    </source>
</reference>
<comment type="caution">
    <text evidence="2">The sequence shown here is derived from an EMBL/GenBank/DDBJ whole genome shotgun (WGS) entry which is preliminary data.</text>
</comment>
<name>A0ABD3G6Y0_9STRA</name>
<sequence length="308" mass="34853">MESQAASPTKASSELKAEMPVEDVHFSMQKLKREVAELKTTNSKLMLNNSQLEDDMAHLQTKFDEEKRAHLNGKKWFVPKMQKLEDLMLNTSKAFEEVKLSVELMTNMYKQLNSTLALHQDGEDELKQERDRMSLLLAGEIKKIAALTKEKKTHFENERKDRLVTFAMAARYEMVQLANRQEKLATEACAQRGSLESRAQQAEAELATNKQQLEEAFERLEATNATLSSAKESIVQLQGEVRATAKAAAAKEVELLAAFEKQQAALQQKLDKTKRELMESMSAMLNLDSRLRKAQEKLTKQATDATSS</sequence>
<protein>
    <submittedName>
        <fullName evidence="2">Uncharacterized protein</fullName>
    </submittedName>
</protein>
<keyword evidence="3" id="KW-1185">Reference proteome</keyword>
<accession>A0ABD3G6Y0</accession>
<feature type="coiled-coil region" evidence="1">
    <location>
        <begin position="185"/>
        <end position="276"/>
    </location>
</feature>
<proteinExistence type="predicted"/>
<evidence type="ECO:0000313" key="3">
    <source>
        <dbReference type="Proteomes" id="UP001632037"/>
    </source>
</evidence>
<evidence type="ECO:0000256" key="1">
    <source>
        <dbReference type="SAM" id="Coils"/>
    </source>
</evidence>
<keyword evidence="1" id="KW-0175">Coiled coil</keyword>
<evidence type="ECO:0000313" key="2">
    <source>
        <dbReference type="EMBL" id="KAL3674204.1"/>
    </source>
</evidence>